<keyword evidence="3" id="KW-1185">Reference proteome</keyword>
<dbReference type="STRING" id="648996.Theam_0394"/>
<keyword evidence="1" id="KW-0472">Membrane</keyword>
<dbReference type="Pfam" id="PF09622">
    <property type="entry name" value="DUF2391"/>
    <property type="match status" value="1"/>
</dbReference>
<sequence length="159" mass="17823">MEEKKIEEIERELHNIEEQLKEINSRFKLQEGFKFSDFIQEIAGATLMAFPFAANSDVWELSQKMSNLHALLLVVLIVVGLYFVIKYGKIGNWKVQNVGGFVPLRLITILAVSFTVSALALLILGVYPAIVDSKEWFLRAVVLVSLFSVMGSFGLDAAK</sequence>
<organism evidence="2 3">
    <name type="scientific">Thermovibrio ammonificans (strain DSM 15698 / JCM 12110 / HB-1)</name>
    <dbReference type="NCBI Taxonomy" id="648996"/>
    <lineage>
        <taxon>Bacteria</taxon>
        <taxon>Pseudomonadati</taxon>
        <taxon>Aquificota</taxon>
        <taxon>Aquificia</taxon>
        <taxon>Desulfurobacteriales</taxon>
        <taxon>Desulfurobacteriaceae</taxon>
        <taxon>Thermovibrio</taxon>
    </lineage>
</organism>
<accession>E8T4V5</accession>
<dbReference type="HOGENOM" id="CLU_111879_0_0_0"/>
<evidence type="ECO:0000256" key="1">
    <source>
        <dbReference type="SAM" id="Phobius"/>
    </source>
</evidence>
<dbReference type="OrthoDB" id="14825at2"/>
<gene>
    <name evidence="2" type="ordered locus">Theam_0394</name>
</gene>
<feature type="transmembrane region" description="Helical" evidence="1">
    <location>
        <begin position="66"/>
        <end position="85"/>
    </location>
</feature>
<evidence type="ECO:0008006" key="4">
    <source>
        <dbReference type="Google" id="ProtNLM"/>
    </source>
</evidence>
<dbReference type="EMBL" id="CP002444">
    <property type="protein sequence ID" value="ADU96367.1"/>
    <property type="molecule type" value="Genomic_DNA"/>
</dbReference>
<feature type="transmembrane region" description="Helical" evidence="1">
    <location>
        <begin position="136"/>
        <end position="155"/>
    </location>
</feature>
<evidence type="ECO:0000313" key="3">
    <source>
        <dbReference type="Proteomes" id="UP000006362"/>
    </source>
</evidence>
<evidence type="ECO:0000313" key="2">
    <source>
        <dbReference type="EMBL" id="ADU96367.1"/>
    </source>
</evidence>
<dbReference type="Proteomes" id="UP000006362">
    <property type="component" value="Chromosome"/>
</dbReference>
<dbReference type="AlphaFoldDB" id="E8T4V5"/>
<dbReference type="RefSeq" id="WP_013537153.1">
    <property type="nucleotide sequence ID" value="NC_014926.1"/>
</dbReference>
<feature type="transmembrane region" description="Helical" evidence="1">
    <location>
        <begin position="106"/>
        <end position="130"/>
    </location>
</feature>
<reference evidence="2" key="1">
    <citation type="submission" date="2011-01" db="EMBL/GenBank/DDBJ databases">
        <title>Complete sequence of chromosome of Thermovibrio ammonificans HB-1.</title>
        <authorList>
            <consortium name="US DOE Joint Genome Institute"/>
            <person name="Lucas S."/>
            <person name="Copeland A."/>
            <person name="Lapidus A."/>
            <person name="Cheng J.-F."/>
            <person name="Goodwin L."/>
            <person name="Pitluck S."/>
            <person name="Davenport K."/>
            <person name="Detter J.C."/>
            <person name="Han C."/>
            <person name="Tapia R."/>
            <person name="Land M."/>
            <person name="Hauser L."/>
            <person name="Kyrpides N."/>
            <person name="Ivanova N."/>
            <person name="Ovchinnikova G."/>
            <person name="Vetriani C."/>
            <person name="Woyke T."/>
        </authorList>
    </citation>
    <scope>NUCLEOTIDE SEQUENCE [LARGE SCALE GENOMIC DNA]</scope>
    <source>
        <strain evidence="2">HB-1</strain>
    </source>
</reference>
<dbReference type="KEGG" id="tam:Theam_0394"/>
<keyword evidence="1" id="KW-1133">Transmembrane helix</keyword>
<name>E8T4V5_THEA1</name>
<dbReference type="eggNOG" id="COG4711">
    <property type="taxonomic scope" value="Bacteria"/>
</dbReference>
<proteinExistence type="predicted"/>
<keyword evidence="1" id="KW-0812">Transmembrane</keyword>
<dbReference type="InterPro" id="IPR024464">
    <property type="entry name" value="DUF2391"/>
</dbReference>
<protein>
    <recommendedName>
        <fullName evidence="4">Integral membrane protein</fullName>
    </recommendedName>
</protein>